<dbReference type="RefSeq" id="WP_275631796.1">
    <property type="nucleotide sequence ID" value="NZ_JARGYD010000002.1"/>
</dbReference>
<dbReference type="Proteomes" id="UP001595632">
    <property type="component" value="Unassembled WGS sequence"/>
</dbReference>
<evidence type="ECO:0000313" key="1">
    <source>
        <dbReference type="EMBL" id="MFC3141959.1"/>
    </source>
</evidence>
<dbReference type="SUPFAM" id="SSF52091">
    <property type="entry name" value="SpoIIaa-like"/>
    <property type="match status" value="1"/>
</dbReference>
<name>A0ABV7GK59_9RHOB</name>
<dbReference type="InterPro" id="IPR036513">
    <property type="entry name" value="STAS_dom_sf"/>
</dbReference>
<keyword evidence="2" id="KW-1185">Reference proteome</keyword>
<dbReference type="InterPro" id="IPR021866">
    <property type="entry name" value="SpoIIAA-like"/>
</dbReference>
<comment type="caution">
    <text evidence="1">The sequence shown here is derived from an EMBL/GenBank/DDBJ whole genome shotgun (WGS) entry which is preliminary data.</text>
</comment>
<accession>A0ABV7GK59</accession>
<dbReference type="Pfam" id="PF11964">
    <property type="entry name" value="SpoIIAA-like"/>
    <property type="match status" value="1"/>
</dbReference>
<sequence length="128" mass="13537">MSVGFTEHPKAGYVEIVVDGTVGKADFDAIMPRLEAFIAAQGEISVLKVVRGIGFVNLPAALGNAWSGLQTMSRLRRAALVTDLPWLVPFAGAAAMLSPVETRVFGLAELEEARAWVSEKTPAGPQSA</sequence>
<protein>
    <submittedName>
        <fullName evidence="1">STAS/SEC14 domain-containing protein</fullName>
    </submittedName>
</protein>
<reference evidence="2" key="1">
    <citation type="journal article" date="2019" name="Int. J. Syst. Evol. Microbiol.">
        <title>The Global Catalogue of Microorganisms (GCM) 10K type strain sequencing project: providing services to taxonomists for standard genome sequencing and annotation.</title>
        <authorList>
            <consortium name="The Broad Institute Genomics Platform"/>
            <consortium name="The Broad Institute Genome Sequencing Center for Infectious Disease"/>
            <person name="Wu L."/>
            <person name="Ma J."/>
        </authorList>
    </citation>
    <scope>NUCLEOTIDE SEQUENCE [LARGE SCALE GENOMIC DNA]</scope>
    <source>
        <strain evidence="2">KCTC 52366</strain>
    </source>
</reference>
<evidence type="ECO:0000313" key="2">
    <source>
        <dbReference type="Proteomes" id="UP001595632"/>
    </source>
</evidence>
<gene>
    <name evidence="1" type="ORF">ACFOGP_04525</name>
</gene>
<dbReference type="InterPro" id="IPR038396">
    <property type="entry name" value="SpoIIAA-like_sf"/>
</dbReference>
<dbReference type="EMBL" id="JBHRTB010000010">
    <property type="protein sequence ID" value="MFC3141959.1"/>
    <property type="molecule type" value="Genomic_DNA"/>
</dbReference>
<dbReference type="Gene3D" id="3.40.50.10600">
    <property type="entry name" value="SpoIIaa-like domains"/>
    <property type="match status" value="1"/>
</dbReference>
<organism evidence="1 2">
    <name type="scientific">Psychromarinibacter halotolerans</name>
    <dbReference type="NCBI Taxonomy" id="1775175"/>
    <lineage>
        <taxon>Bacteria</taxon>
        <taxon>Pseudomonadati</taxon>
        <taxon>Pseudomonadota</taxon>
        <taxon>Alphaproteobacteria</taxon>
        <taxon>Rhodobacterales</taxon>
        <taxon>Paracoccaceae</taxon>
        <taxon>Psychromarinibacter</taxon>
    </lineage>
</organism>
<proteinExistence type="predicted"/>